<comment type="caution">
    <text evidence="1">The sequence shown here is derived from an EMBL/GenBank/DDBJ whole genome shotgun (WGS) entry which is preliminary data.</text>
</comment>
<dbReference type="OrthoDB" id="9914557at2"/>
<proteinExistence type="predicted"/>
<dbReference type="AlphaFoldDB" id="A0A4R5QH83"/>
<dbReference type="EMBL" id="SMSJ01000011">
    <property type="protein sequence ID" value="TDH62466.1"/>
    <property type="molecule type" value="Genomic_DNA"/>
</dbReference>
<gene>
    <name evidence="1" type="ORF">E2C06_11385</name>
</gene>
<organism evidence="1 2">
    <name type="scientific">Dankookia rubra</name>
    <dbReference type="NCBI Taxonomy" id="1442381"/>
    <lineage>
        <taxon>Bacteria</taxon>
        <taxon>Pseudomonadati</taxon>
        <taxon>Pseudomonadota</taxon>
        <taxon>Alphaproteobacteria</taxon>
        <taxon>Acetobacterales</taxon>
        <taxon>Roseomonadaceae</taxon>
        <taxon>Dankookia</taxon>
    </lineage>
</organism>
<dbReference type="RefSeq" id="WP_133288729.1">
    <property type="nucleotide sequence ID" value="NZ_SMSJ01000011.1"/>
</dbReference>
<keyword evidence="2" id="KW-1185">Reference proteome</keyword>
<accession>A0A4R5QH83</accession>
<sequence length="177" mass="18752">MQANRRDARRNDRAGWWCGILVLGLALAAAAPALAQKDGLYDEGRVLEHMRNECRGTPDCMTVESRDRRVAVGQSAIVRAHCPSSHPHVVGWDTEQSEHLAVTALPPKPQAGAAPDPEDAGSLVASRVLVGATNNGDKVGRVTLFVGCSAGVPKVTATLRHRSGVPSHHTTFSGGPR</sequence>
<evidence type="ECO:0000313" key="1">
    <source>
        <dbReference type="EMBL" id="TDH62466.1"/>
    </source>
</evidence>
<evidence type="ECO:0000313" key="2">
    <source>
        <dbReference type="Proteomes" id="UP000295096"/>
    </source>
</evidence>
<reference evidence="1 2" key="1">
    <citation type="journal article" date="2016" name="J. Microbiol.">
        <title>Dankookia rubra gen. nov., sp. nov., an alphaproteobacterium isolated from sediment of a shallow stream.</title>
        <authorList>
            <person name="Kim W.H."/>
            <person name="Kim D.H."/>
            <person name="Kang K."/>
            <person name="Ahn T.Y."/>
        </authorList>
    </citation>
    <scope>NUCLEOTIDE SEQUENCE [LARGE SCALE GENOMIC DNA]</scope>
    <source>
        <strain evidence="1 2">JCM30602</strain>
    </source>
</reference>
<name>A0A4R5QH83_9PROT</name>
<protein>
    <submittedName>
        <fullName evidence="1">Uncharacterized protein</fullName>
    </submittedName>
</protein>
<dbReference type="Proteomes" id="UP000295096">
    <property type="component" value="Unassembled WGS sequence"/>
</dbReference>